<dbReference type="InterPro" id="IPR029044">
    <property type="entry name" value="Nucleotide-diphossugar_trans"/>
</dbReference>
<evidence type="ECO:0000259" key="1">
    <source>
        <dbReference type="Pfam" id="PF00535"/>
    </source>
</evidence>
<proteinExistence type="predicted"/>
<dbReference type="Pfam" id="PF00535">
    <property type="entry name" value="Glycos_transf_2"/>
    <property type="match status" value="1"/>
</dbReference>
<protein>
    <submittedName>
        <fullName evidence="2">Glycosyltransferase</fullName>
        <ecNumber evidence="2">2.4.-.-</ecNumber>
    </submittedName>
</protein>
<keyword evidence="2" id="KW-0328">Glycosyltransferase</keyword>
<accession>A0AAU7BVL3</accession>
<dbReference type="PANTHER" id="PTHR22916">
    <property type="entry name" value="GLYCOSYLTRANSFERASE"/>
    <property type="match status" value="1"/>
</dbReference>
<keyword evidence="2" id="KW-0808">Transferase</keyword>
<dbReference type="InterPro" id="IPR001173">
    <property type="entry name" value="Glyco_trans_2-like"/>
</dbReference>
<dbReference type="EC" id="2.4.-.-" evidence="2"/>
<gene>
    <name evidence="2" type="ORF">ABGB03_03730</name>
</gene>
<dbReference type="GO" id="GO:0016758">
    <property type="term" value="F:hexosyltransferase activity"/>
    <property type="evidence" value="ECO:0007669"/>
    <property type="project" value="UniProtKB-ARBA"/>
</dbReference>
<dbReference type="SUPFAM" id="SSF53448">
    <property type="entry name" value="Nucleotide-diphospho-sugar transferases"/>
    <property type="match status" value="1"/>
</dbReference>
<dbReference type="AlphaFoldDB" id="A0AAU7BVL3"/>
<sequence>MSQPLVSVVIPTYKRTHYLKETLNSIVSQTYSNIEIIVVDDGTPGVENEKLCSEYKNLSYIKIDNSGSPCKPRNIGINNAKGAYIAFVDDDDLWLPNKIETQVKTLDKNKDFGLVHSYCSTIDGEGKQLKEIVGKPGHTNVKHGDVLTKMIGNWTIMSSTPLIRKEIVKDVGYFNEIMPHAGEDVEYWSRCAFHTKFYYIDAPLVRYRQHENNVSNHQEKYIFLPLYLFDVVKRYYNKETIKKDIYKKLVLNLCLMQCKMIKTNFWKTIGNMFKINPFWFVNFRVQKTIIKKLIT</sequence>
<feature type="domain" description="Glycosyltransferase 2-like" evidence="1">
    <location>
        <begin position="7"/>
        <end position="130"/>
    </location>
</feature>
<dbReference type="Gene3D" id="3.90.550.10">
    <property type="entry name" value="Spore Coat Polysaccharide Biosynthesis Protein SpsA, Chain A"/>
    <property type="match status" value="1"/>
</dbReference>
<name>A0AAU7BVL3_9FLAO</name>
<dbReference type="RefSeq" id="WP_347924942.1">
    <property type="nucleotide sequence ID" value="NZ_CP157199.1"/>
</dbReference>
<dbReference type="EMBL" id="CP157199">
    <property type="protein sequence ID" value="XBG62017.1"/>
    <property type="molecule type" value="Genomic_DNA"/>
</dbReference>
<evidence type="ECO:0000313" key="2">
    <source>
        <dbReference type="EMBL" id="XBG62017.1"/>
    </source>
</evidence>
<reference evidence="2" key="1">
    <citation type="submission" date="2024-05" db="EMBL/GenBank/DDBJ databases">
        <title>Pontimicrobium maritimus sp. nov., isolated form sea water.</title>
        <authorList>
            <person name="Muhammad N."/>
            <person name="Vuong T.Q."/>
            <person name="Han H.L."/>
            <person name="Kim S.-G."/>
        </authorList>
    </citation>
    <scope>NUCLEOTIDE SEQUENCE</scope>
    <source>
        <strain evidence="2">SW4</strain>
    </source>
</reference>
<organism evidence="2">
    <name type="scientific">Pontimicrobium sp. SW4</name>
    <dbReference type="NCBI Taxonomy" id="3153519"/>
    <lineage>
        <taxon>Bacteria</taxon>
        <taxon>Pseudomonadati</taxon>
        <taxon>Bacteroidota</taxon>
        <taxon>Flavobacteriia</taxon>
        <taxon>Flavobacteriales</taxon>
        <taxon>Flavobacteriaceae</taxon>
        <taxon>Pontimicrobium</taxon>
    </lineage>
</organism>
<dbReference type="PANTHER" id="PTHR22916:SF3">
    <property type="entry name" value="UDP-GLCNAC:BETAGAL BETA-1,3-N-ACETYLGLUCOSAMINYLTRANSFERASE-LIKE PROTEIN 1"/>
    <property type="match status" value="1"/>
</dbReference>